<dbReference type="OrthoDB" id="10505041at2759"/>
<protein>
    <submittedName>
        <fullName evidence="3">Uncharacterized protein</fullName>
    </submittedName>
</protein>
<evidence type="ECO:0000256" key="2">
    <source>
        <dbReference type="SAM" id="MobiDB-lite"/>
    </source>
</evidence>
<accession>B6AF78</accession>
<dbReference type="GeneID" id="6996387"/>
<dbReference type="EMBL" id="DS989731">
    <property type="protein sequence ID" value="EEA06869.1"/>
    <property type="molecule type" value="Genomic_DNA"/>
</dbReference>
<proteinExistence type="predicted"/>
<feature type="compositionally biased region" description="Basic and acidic residues" evidence="2">
    <location>
        <begin position="266"/>
        <end position="313"/>
    </location>
</feature>
<evidence type="ECO:0000313" key="3">
    <source>
        <dbReference type="EMBL" id="EEA06869.1"/>
    </source>
</evidence>
<keyword evidence="1" id="KW-0175">Coiled coil</keyword>
<sequence length="700" mass="85245">MMQINKYLIILIFTIFYISELRDNLINKFLYNTTTSFIDTYITNIFSADDIIQHMGVEDSILELIEVLEDYSLIKVQSEQLALKKLKLSKSQMRKLCTYFEDEMKRLEALALDNLRKCIKYERSFSTFLIAYCEHSIIVGDHYHLMEELFKSRSKCISILKENLDDSIDKKIDRKLMKLHYKFQSNQSYLYSCLKLIIESIEVNRNFEEMNRNLKKQIEDGNTWIKNNEEVAKSSLKLESNILEIGLKKSYRKLYDDISSKLGMNKGKETQDKNQDKNQDQDQDKNQDQDQDKNQDQDQDKNQDQDQIYEGERSKKILEATVLTRLEKEISEMEKHREEVFKNEEQRNKELERLERVRLRNEILERDRLAIEKLEKKKKAKREKQRLENMKEQELENMKEQELENMKEQYLDTIKAERTKEEQLMEYLMKKEDITRGHLYNKICDLHRKKVKLGPSNSWIKRLEEEEIKKEEYNRKRREEKQMQIKSDLGSILNRLKGTKSEFSLLWEKTTAEKKKRRDNKEKEIEKEKLLKSEMERLKQLELMELEVTYKAEACKEYQEQLQREISEEDMRQQKYCNIVMENIQSERERNREYEERKKEEMERRRKEYEEKKKEEMERRKRSLGEEWLKIIARKEANQEEKRKSLQQKHGEKGGINGRWEEIICSERLKKERKETERRESERRNLEKVMKDRRERLLKK</sequence>
<dbReference type="RefSeq" id="XP_002141218.1">
    <property type="nucleotide sequence ID" value="XM_002141182.1"/>
</dbReference>
<feature type="region of interest" description="Disordered" evidence="2">
    <location>
        <begin position="588"/>
        <end position="621"/>
    </location>
</feature>
<gene>
    <name evidence="3" type="ORF">CMU_032540</name>
</gene>
<evidence type="ECO:0000313" key="4">
    <source>
        <dbReference type="Proteomes" id="UP000001460"/>
    </source>
</evidence>
<feature type="region of interest" description="Disordered" evidence="2">
    <location>
        <begin position="638"/>
        <end position="657"/>
    </location>
</feature>
<feature type="coiled-coil region" evidence="1">
    <location>
        <begin position="323"/>
        <end position="420"/>
    </location>
</feature>
<dbReference type="VEuPathDB" id="CryptoDB:CMU_032540"/>
<dbReference type="STRING" id="441375.B6AF78"/>
<dbReference type="eggNOG" id="ENOG502SF27">
    <property type="taxonomic scope" value="Eukaryota"/>
</dbReference>
<dbReference type="Proteomes" id="UP000001460">
    <property type="component" value="Unassembled WGS sequence"/>
</dbReference>
<organism evidence="3 4">
    <name type="scientific">Cryptosporidium muris (strain RN66)</name>
    <dbReference type="NCBI Taxonomy" id="441375"/>
    <lineage>
        <taxon>Eukaryota</taxon>
        <taxon>Sar</taxon>
        <taxon>Alveolata</taxon>
        <taxon>Apicomplexa</taxon>
        <taxon>Conoidasida</taxon>
        <taxon>Coccidia</taxon>
        <taxon>Eucoccidiorida</taxon>
        <taxon>Eimeriorina</taxon>
        <taxon>Cryptosporidiidae</taxon>
        <taxon>Cryptosporidium</taxon>
    </lineage>
</organism>
<name>B6AF78_CRYMR</name>
<evidence type="ECO:0000256" key="1">
    <source>
        <dbReference type="SAM" id="Coils"/>
    </source>
</evidence>
<feature type="coiled-coil region" evidence="1">
    <location>
        <begin position="456"/>
        <end position="483"/>
    </location>
</feature>
<reference evidence="3" key="1">
    <citation type="submission" date="2008-06" db="EMBL/GenBank/DDBJ databases">
        <authorList>
            <person name="Lorenzi H."/>
            <person name="Inman J."/>
            <person name="Miller J."/>
            <person name="Schobel S."/>
            <person name="Amedeo P."/>
            <person name="Caler E.V."/>
            <person name="da Silva J."/>
        </authorList>
    </citation>
    <scope>NUCLEOTIDE SEQUENCE [LARGE SCALE GENOMIC DNA]</scope>
    <source>
        <strain evidence="3">RN66</strain>
    </source>
</reference>
<feature type="region of interest" description="Disordered" evidence="2">
    <location>
        <begin position="262"/>
        <end position="313"/>
    </location>
</feature>
<keyword evidence="4" id="KW-1185">Reference proteome</keyword>
<dbReference type="AlphaFoldDB" id="B6AF78"/>